<evidence type="ECO:0008006" key="3">
    <source>
        <dbReference type="Google" id="ProtNLM"/>
    </source>
</evidence>
<dbReference type="PANTHER" id="PTHR43739:SF5">
    <property type="entry name" value="EXO-ALPHA-SIALIDASE"/>
    <property type="match status" value="1"/>
</dbReference>
<reference evidence="1 2" key="1">
    <citation type="submission" date="2020-07" db="EMBL/GenBank/DDBJ databases">
        <authorList>
            <person name="Feng X."/>
        </authorList>
    </citation>
    <scope>NUCLEOTIDE SEQUENCE [LARGE SCALE GENOMIC DNA]</scope>
    <source>
        <strain evidence="1 2">JCM14086</strain>
    </source>
</reference>
<dbReference type="Proteomes" id="UP000525652">
    <property type="component" value="Unassembled WGS sequence"/>
</dbReference>
<evidence type="ECO:0000313" key="1">
    <source>
        <dbReference type="EMBL" id="MBC2602807.1"/>
    </source>
</evidence>
<accession>A0A7X1AZK5</accession>
<protein>
    <recommendedName>
        <fullName evidence="3">Sortilin N-terminal domain-containing protein</fullName>
    </recommendedName>
</protein>
<sequence>MPLSPDENGVVGNVFNPTENLSEYGNWRSSKIGGGGYLLNVIPNRVDPDRLYAHSDVGGIFRSDDGGRNWYMIHINYHPQSLDCVRDLLVDPENPDFLIAAVGDQWMPQQGLFKSTDGGQSWKIVLNTQVYGNGSNRSTGRILQRSPSDENLIYAAPGLDGVFVSSDAGESWVDLGLEKIYVNDLKIDRHNPNRLFICAESRKISNKTSWKGKRQYHELQGGFYRSEDAGFNWEKLSEDSPIEIVQSPWDNQVWYGIFDGIQIISSSDFGESWKGASEGLPTSTEKQSPTSSRSYKTIGAGPDFLLVGNGSGGFFIKKAVDSPWREIKSERIQGDWFARTRPDQWDKFGRATASIVVDPLDPEHWFFSDYYAIYQSWNAGKTWTLTIDGIENTVIHTVVQAPQNPNIVHMGMADNGYFRSIDAASSFSHAEGTSDNCKAVAVAPSSPDTVYILAPRYHGWYADTLYVSLDGGEKFHKSPMTHIPKGDEKWRINSLTVDAHNARQVYVGVSGPVESGKGGVWRSTDMGKTWTWDSRGLPEGGSFFQSSIWDTGFQLARSPNGSMVAVKNNAVYFRDSDGDEWERSSIQLSGRKFMQVLSALDQEGVYLLSEEYGGLHQSRDNGRTWTKILDRGIHSVSVDHNDSQRIAVALDEAGGILITGNGGQDWHPVDDHLPQRQRLKMAFAGGRLVVGTPGNGVFYLPLNTMTQN</sequence>
<dbReference type="PANTHER" id="PTHR43739">
    <property type="entry name" value="XYLOGLUCANASE (EUROFUNG)"/>
    <property type="match status" value="1"/>
</dbReference>
<dbReference type="InterPro" id="IPR052025">
    <property type="entry name" value="Xyloglucanase_GH74"/>
</dbReference>
<dbReference type="CDD" id="cd15482">
    <property type="entry name" value="Sialidase_non-viral"/>
    <property type="match status" value="1"/>
</dbReference>
<keyword evidence="2" id="KW-1185">Reference proteome</keyword>
<gene>
    <name evidence="1" type="ORF">H5P30_13565</name>
</gene>
<comment type="caution">
    <text evidence="1">The sequence shown here is derived from an EMBL/GenBank/DDBJ whole genome shotgun (WGS) entry which is preliminary data.</text>
</comment>
<dbReference type="AlphaFoldDB" id="A0A7X1AZK5"/>
<dbReference type="Gene3D" id="2.130.10.10">
    <property type="entry name" value="YVTN repeat-like/Quinoprotein amine dehydrogenase"/>
    <property type="match status" value="5"/>
</dbReference>
<organism evidence="1 2">
    <name type="scientific">Puniceicoccus vermicola</name>
    <dbReference type="NCBI Taxonomy" id="388746"/>
    <lineage>
        <taxon>Bacteria</taxon>
        <taxon>Pseudomonadati</taxon>
        <taxon>Verrucomicrobiota</taxon>
        <taxon>Opitutia</taxon>
        <taxon>Puniceicoccales</taxon>
        <taxon>Puniceicoccaceae</taxon>
        <taxon>Puniceicoccus</taxon>
    </lineage>
</organism>
<name>A0A7X1AZK5_9BACT</name>
<evidence type="ECO:0000313" key="2">
    <source>
        <dbReference type="Proteomes" id="UP000525652"/>
    </source>
</evidence>
<dbReference type="InterPro" id="IPR015943">
    <property type="entry name" value="WD40/YVTN_repeat-like_dom_sf"/>
</dbReference>
<dbReference type="GO" id="GO:0010411">
    <property type="term" value="P:xyloglucan metabolic process"/>
    <property type="evidence" value="ECO:0007669"/>
    <property type="project" value="TreeGrafter"/>
</dbReference>
<proteinExistence type="predicted"/>
<dbReference type="SUPFAM" id="SSF110296">
    <property type="entry name" value="Oligoxyloglucan reducing end-specific cellobiohydrolase"/>
    <property type="match status" value="2"/>
</dbReference>
<dbReference type="EMBL" id="JACHVA010000101">
    <property type="protein sequence ID" value="MBC2602807.1"/>
    <property type="molecule type" value="Genomic_DNA"/>
</dbReference>
<dbReference type="RefSeq" id="WP_185693470.1">
    <property type="nucleotide sequence ID" value="NZ_JACHVA010000101.1"/>
</dbReference>